<dbReference type="STRING" id="2018661.A0A2A2LHK2"/>
<gene>
    <name evidence="7" type="ORF">WR25_24887</name>
</gene>
<evidence type="ECO:0000256" key="1">
    <source>
        <dbReference type="ARBA" id="ARBA00022741"/>
    </source>
</evidence>
<sequence length="386" mass="43546">MQEIYATSRSSSSSSILGQKRGLYRNSEYYKSVLGESFQSWPYKKQQQLLQSNANVPRKNQQDPTEAVPSVSSRLEVEFFLNGTPYSNEGTIGRGAFGIVARAIDQRSGEKVAIKKIPQALSSHILAKRTLREVRILRDLKHENIVAILDMFAAEGTNALHSAKIAHRDLKPSNLLVNRNCLLRIADFGMARCVESPEPNDEDNKMNIKTVLEKVSSPTVLNLIQSCGPKVAMPWQVIFPNATKQVIHLVSMLLQVNPRKRATAEQALEHPYVSQYHDPRFEPVCDKQVHFDADAIESFGPKEVNVALAEEVAHYESLRGPYNTRTTPPTVEDLNDEEKSESAEKPRMAASDRRIDNDTFSQIWEEKLEAYGIFVYGDSEFNLRQI</sequence>
<dbReference type="PANTHER" id="PTHR24055">
    <property type="entry name" value="MITOGEN-ACTIVATED PROTEIN KINASE"/>
    <property type="match status" value="1"/>
</dbReference>
<dbReference type="PROSITE" id="PS50011">
    <property type="entry name" value="PROTEIN_KINASE_DOM"/>
    <property type="match status" value="1"/>
</dbReference>
<dbReference type="AlphaFoldDB" id="A0A2A2LHK2"/>
<dbReference type="InterPro" id="IPR017441">
    <property type="entry name" value="Protein_kinase_ATP_BS"/>
</dbReference>
<dbReference type="GO" id="GO:0005524">
    <property type="term" value="F:ATP binding"/>
    <property type="evidence" value="ECO:0007669"/>
    <property type="project" value="UniProtKB-UniRule"/>
</dbReference>
<dbReference type="Gene3D" id="3.30.200.20">
    <property type="entry name" value="Phosphorylase Kinase, domain 1"/>
    <property type="match status" value="1"/>
</dbReference>
<comment type="similarity">
    <text evidence="4">Belongs to the protein kinase superfamily.</text>
</comment>
<feature type="region of interest" description="Disordered" evidence="5">
    <location>
        <begin position="320"/>
        <end position="354"/>
    </location>
</feature>
<dbReference type="Pfam" id="PF00069">
    <property type="entry name" value="Pkinase"/>
    <property type="match status" value="2"/>
</dbReference>
<dbReference type="InterPro" id="IPR011009">
    <property type="entry name" value="Kinase-like_dom_sf"/>
</dbReference>
<evidence type="ECO:0000256" key="3">
    <source>
        <dbReference type="PROSITE-ProRule" id="PRU10141"/>
    </source>
</evidence>
<dbReference type="SUPFAM" id="SSF56112">
    <property type="entry name" value="Protein kinase-like (PK-like)"/>
    <property type="match status" value="1"/>
</dbReference>
<dbReference type="OrthoDB" id="192887at2759"/>
<evidence type="ECO:0000256" key="2">
    <source>
        <dbReference type="ARBA" id="ARBA00022840"/>
    </source>
</evidence>
<evidence type="ECO:0000313" key="7">
    <source>
        <dbReference type="EMBL" id="PAV85703.1"/>
    </source>
</evidence>
<feature type="domain" description="Protein kinase" evidence="6">
    <location>
        <begin position="86"/>
        <end position="273"/>
    </location>
</feature>
<name>A0A2A2LHK2_9BILA</name>
<protein>
    <recommendedName>
        <fullName evidence="6">Protein kinase domain-containing protein</fullName>
    </recommendedName>
</protein>
<keyword evidence="4" id="KW-0418">Kinase</keyword>
<dbReference type="GO" id="GO:0004674">
    <property type="term" value="F:protein serine/threonine kinase activity"/>
    <property type="evidence" value="ECO:0007669"/>
    <property type="project" value="UniProtKB-KW"/>
</dbReference>
<proteinExistence type="inferred from homology"/>
<dbReference type="InterPro" id="IPR000719">
    <property type="entry name" value="Prot_kinase_dom"/>
</dbReference>
<keyword evidence="8" id="KW-1185">Reference proteome</keyword>
<reference evidence="7 8" key="1">
    <citation type="journal article" date="2017" name="Curr. Biol.">
        <title>Genome architecture and evolution of a unichromosomal asexual nematode.</title>
        <authorList>
            <person name="Fradin H."/>
            <person name="Zegar C."/>
            <person name="Gutwein M."/>
            <person name="Lucas J."/>
            <person name="Kovtun M."/>
            <person name="Corcoran D."/>
            <person name="Baugh L.R."/>
            <person name="Kiontke K."/>
            <person name="Gunsalus K."/>
            <person name="Fitch D.H."/>
            <person name="Piano F."/>
        </authorList>
    </citation>
    <scope>NUCLEOTIDE SEQUENCE [LARGE SCALE GENOMIC DNA]</scope>
    <source>
        <strain evidence="7">PF1309</strain>
    </source>
</reference>
<keyword evidence="4" id="KW-0723">Serine/threonine-protein kinase</keyword>
<evidence type="ECO:0000256" key="4">
    <source>
        <dbReference type="RuleBase" id="RU000304"/>
    </source>
</evidence>
<evidence type="ECO:0000259" key="6">
    <source>
        <dbReference type="PROSITE" id="PS50011"/>
    </source>
</evidence>
<accession>A0A2A2LHK2</accession>
<dbReference type="PROSITE" id="PS00107">
    <property type="entry name" value="PROTEIN_KINASE_ATP"/>
    <property type="match status" value="1"/>
</dbReference>
<keyword evidence="4" id="KW-0808">Transferase</keyword>
<organism evidence="7 8">
    <name type="scientific">Diploscapter pachys</name>
    <dbReference type="NCBI Taxonomy" id="2018661"/>
    <lineage>
        <taxon>Eukaryota</taxon>
        <taxon>Metazoa</taxon>
        <taxon>Ecdysozoa</taxon>
        <taxon>Nematoda</taxon>
        <taxon>Chromadorea</taxon>
        <taxon>Rhabditida</taxon>
        <taxon>Rhabditina</taxon>
        <taxon>Rhabditomorpha</taxon>
        <taxon>Rhabditoidea</taxon>
        <taxon>Rhabditidae</taxon>
        <taxon>Diploscapter</taxon>
    </lineage>
</organism>
<dbReference type="Gene3D" id="1.10.510.10">
    <property type="entry name" value="Transferase(Phosphotransferase) domain 1"/>
    <property type="match status" value="2"/>
</dbReference>
<comment type="caution">
    <text evidence="7">The sequence shown here is derived from an EMBL/GenBank/DDBJ whole genome shotgun (WGS) entry which is preliminary data.</text>
</comment>
<evidence type="ECO:0000313" key="8">
    <source>
        <dbReference type="Proteomes" id="UP000218231"/>
    </source>
</evidence>
<dbReference type="InterPro" id="IPR008271">
    <property type="entry name" value="Ser/Thr_kinase_AS"/>
</dbReference>
<dbReference type="InterPro" id="IPR050117">
    <property type="entry name" value="MAPK"/>
</dbReference>
<keyword evidence="2 3" id="KW-0067">ATP-binding</keyword>
<dbReference type="Proteomes" id="UP000218231">
    <property type="component" value="Unassembled WGS sequence"/>
</dbReference>
<evidence type="ECO:0000256" key="5">
    <source>
        <dbReference type="SAM" id="MobiDB-lite"/>
    </source>
</evidence>
<feature type="compositionally biased region" description="Basic and acidic residues" evidence="5">
    <location>
        <begin position="340"/>
        <end position="354"/>
    </location>
</feature>
<dbReference type="EMBL" id="LIAE01006746">
    <property type="protein sequence ID" value="PAV85703.1"/>
    <property type="molecule type" value="Genomic_DNA"/>
</dbReference>
<feature type="binding site" evidence="3">
    <location>
        <position position="116"/>
    </location>
    <ligand>
        <name>ATP</name>
        <dbReference type="ChEBI" id="CHEBI:30616"/>
    </ligand>
</feature>
<dbReference type="SMART" id="SM00220">
    <property type="entry name" value="S_TKc"/>
    <property type="match status" value="1"/>
</dbReference>
<keyword evidence="1 3" id="KW-0547">Nucleotide-binding</keyword>
<dbReference type="PROSITE" id="PS00108">
    <property type="entry name" value="PROTEIN_KINASE_ST"/>
    <property type="match status" value="1"/>
</dbReference>